<accession>K1QMT7</accession>
<protein>
    <submittedName>
        <fullName evidence="1">Uncharacterized protein</fullName>
    </submittedName>
</protein>
<dbReference type="AlphaFoldDB" id="K1QMT7"/>
<name>K1QMT7_MAGGI</name>
<sequence length="144" mass="15673">MSAIGSNALLNILGQNNDRNIQSAQNAQNMQTDNPAPCLGLNPDALPQQTIKGVNINCHLQNNTKQRVDEEMDNISCKAIHNQSSDRQTDKNTHPCKTTINHSVNTKQGKQKNGVTLAICLPTARTLLKMRGKNKANLGAAYAK</sequence>
<proteinExistence type="predicted"/>
<reference evidence="1" key="1">
    <citation type="journal article" date="2012" name="Nature">
        <title>The oyster genome reveals stress adaptation and complexity of shell formation.</title>
        <authorList>
            <person name="Zhang G."/>
            <person name="Fang X."/>
            <person name="Guo X."/>
            <person name="Li L."/>
            <person name="Luo R."/>
            <person name="Xu F."/>
            <person name="Yang P."/>
            <person name="Zhang L."/>
            <person name="Wang X."/>
            <person name="Qi H."/>
            <person name="Xiong Z."/>
            <person name="Que H."/>
            <person name="Xie Y."/>
            <person name="Holland P.W."/>
            <person name="Paps J."/>
            <person name="Zhu Y."/>
            <person name="Wu F."/>
            <person name="Chen Y."/>
            <person name="Wang J."/>
            <person name="Peng C."/>
            <person name="Meng J."/>
            <person name="Yang L."/>
            <person name="Liu J."/>
            <person name="Wen B."/>
            <person name="Zhang N."/>
            <person name="Huang Z."/>
            <person name="Zhu Q."/>
            <person name="Feng Y."/>
            <person name="Mount A."/>
            <person name="Hedgecock D."/>
            <person name="Xu Z."/>
            <person name="Liu Y."/>
            <person name="Domazet-Loso T."/>
            <person name="Du Y."/>
            <person name="Sun X."/>
            <person name="Zhang S."/>
            <person name="Liu B."/>
            <person name="Cheng P."/>
            <person name="Jiang X."/>
            <person name="Li J."/>
            <person name="Fan D."/>
            <person name="Wang W."/>
            <person name="Fu W."/>
            <person name="Wang T."/>
            <person name="Wang B."/>
            <person name="Zhang J."/>
            <person name="Peng Z."/>
            <person name="Li Y."/>
            <person name="Li N."/>
            <person name="Wang J."/>
            <person name="Chen M."/>
            <person name="He Y."/>
            <person name="Tan F."/>
            <person name="Song X."/>
            <person name="Zheng Q."/>
            <person name="Huang R."/>
            <person name="Yang H."/>
            <person name="Du X."/>
            <person name="Chen L."/>
            <person name="Yang M."/>
            <person name="Gaffney P.M."/>
            <person name="Wang S."/>
            <person name="Luo L."/>
            <person name="She Z."/>
            <person name="Ming Y."/>
            <person name="Huang W."/>
            <person name="Zhang S."/>
            <person name="Huang B."/>
            <person name="Zhang Y."/>
            <person name="Qu T."/>
            <person name="Ni P."/>
            <person name="Miao G."/>
            <person name="Wang J."/>
            <person name="Wang Q."/>
            <person name="Steinberg C.E."/>
            <person name="Wang H."/>
            <person name="Li N."/>
            <person name="Qian L."/>
            <person name="Zhang G."/>
            <person name="Li Y."/>
            <person name="Yang H."/>
            <person name="Liu X."/>
            <person name="Wang J."/>
            <person name="Yin Y."/>
            <person name="Wang J."/>
        </authorList>
    </citation>
    <scope>NUCLEOTIDE SEQUENCE [LARGE SCALE GENOMIC DNA]</scope>
    <source>
        <strain evidence="1">05x7-T-G4-1.051#20</strain>
    </source>
</reference>
<dbReference type="InParanoid" id="K1QMT7"/>
<gene>
    <name evidence="1" type="ORF">CGI_10001169</name>
</gene>
<evidence type="ECO:0000313" key="1">
    <source>
        <dbReference type="EMBL" id="EKC22931.1"/>
    </source>
</evidence>
<dbReference type="HOGENOM" id="CLU_1798329_0_0_1"/>
<organism evidence="1">
    <name type="scientific">Magallana gigas</name>
    <name type="common">Pacific oyster</name>
    <name type="synonym">Crassostrea gigas</name>
    <dbReference type="NCBI Taxonomy" id="29159"/>
    <lineage>
        <taxon>Eukaryota</taxon>
        <taxon>Metazoa</taxon>
        <taxon>Spiralia</taxon>
        <taxon>Lophotrochozoa</taxon>
        <taxon>Mollusca</taxon>
        <taxon>Bivalvia</taxon>
        <taxon>Autobranchia</taxon>
        <taxon>Pteriomorphia</taxon>
        <taxon>Ostreida</taxon>
        <taxon>Ostreoidea</taxon>
        <taxon>Ostreidae</taxon>
        <taxon>Magallana</taxon>
    </lineage>
</organism>
<dbReference type="EMBL" id="JH816868">
    <property type="protein sequence ID" value="EKC22931.1"/>
    <property type="molecule type" value="Genomic_DNA"/>
</dbReference>